<comment type="subcellular location">
    <subcellularLocation>
        <location evidence="1 15">Host nucleus</location>
    </subcellularLocation>
</comment>
<feature type="domain" description="SF3 helicase" evidence="17">
    <location>
        <begin position="413"/>
        <end position="563"/>
    </location>
</feature>
<dbReference type="InterPro" id="IPR027417">
    <property type="entry name" value="P-loop_NTPase"/>
</dbReference>
<feature type="modified residue" description="Phosphoserine; by host" evidence="15">
    <location>
        <position position="95"/>
    </location>
</feature>
<feature type="modified residue" description="Phosphoserine; by host" evidence="15">
    <location>
        <position position="91"/>
    </location>
</feature>
<keyword evidence="2 15" id="KW-0244">Early protein</keyword>
<evidence type="ECO:0000256" key="9">
    <source>
        <dbReference type="ARBA" id="ARBA00022840"/>
    </source>
</evidence>
<comment type="subunit">
    <text evidence="15">Can form hexamers. Interacts with E2 protein; this interaction increases E1 DNA binding specificity. Interacts with host DNA polymerase subunit POLA2. Interacts with host single stranded DNA-binding protein RPA1. Interacts with host TOP1; this interaction stimulates the enzymatic activity of TOP1.</text>
</comment>
<evidence type="ECO:0000313" key="19">
    <source>
        <dbReference type="Proteomes" id="UP000118666"/>
    </source>
</evidence>
<comment type="PTM">
    <text evidence="15">Phosphorylated.</text>
</comment>
<dbReference type="GO" id="GO:0006260">
    <property type="term" value="P:DNA replication"/>
    <property type="evidence" value="ECO:0007669"/>
    <property type="project" value="UniProtKB-UniRule"/>
</dbReference>
<dbReference type="PIRSF" id="PIRSF003383">
    <property type="entry name" value="Rep_E1_papillomaV"/>
    <property type="match status" value="1"/>
</dbReference>
<evidence type="ECO:0000256" key="10">
    <source>
        <dbReference type="ARBA" id="ARBA00023125"/>
    </source>
</evidence>
<dbReference type="GO" id="GO:0003677">
    <property type="term" value="F:DNA binding"/>
    <property type="evidence" value="ECO:0007669"/>
    <property type="project" value="UniProtKB-UniRule"/>
</dbReference>
<feature type="short sequence motif" description="Nuclear export signal" evidence="15">
    <location>
        <begin position="102"/>
        <end position="111"/>
    </location>
</feature>
<reference evidence="18 19" key="1">
    <citation type="submission" date="2010-07" db="EMBL/GenBank/DDBJ databases">
        <title>Survey of HPV infection in oral cavity reveals abundant novel beta and gamma HPV types.</title>
        <authorList>
            <person name="Chen Z."/>
            <person name="Sun C."/>
            <person name="Bottalico D."/>
            <person name="Burk R."/>
        </authorList>
    </citation>
    <scope>NUCLEOTIDE SEQUENCE [LARGE SCALE GENOMIC DNA]</scope>
    <source>
        <strain evidence="18">GH1302</strain>
    </source>
</reference>
<feature type="short sequence motif" description="Nuclear localization signal" evidence="15">
    <location>
        <begin position="84"/>
        <end position="86"/>
    </location>
</feature>
<keyword evidence="11 15" id="KW-0413">Isomerase</keyword>
<keyword evidence="6 15" id="KW-0547">Nucleotide-binding</keyword>
<feature type="modified residue" description="Phosphoserine; by host" evidence="15">
    <location>
        <position position="116"/>
    </location>
</feature>
<evidence type="ECO:0000256" key="7">
    <source>
        <dbReference type="ARBA" id="ARBA00022801"/>
    </source>
</evidence>
<dbReference type="InterPro" id="IPR046832">
    <property type="entry name" value="PPV_E1_DBD"/>
</dbReference>
<evidence type="ECO:0000256" key="14">
    <source>
        <dbReference type="ARBA" id="ARBA00093297"/>
    </source>
</evidence>
<evidence type="ECO:0000313" key="18">
    <source>
        <dbReference type="EMBL" id="AEM24644.1"/>
    </source>
</evidence>
<evidence type="ECO:0000256" key="11">
    <source>
        <dbReference type="ARBA" id="ARBA00023235"/>
    </source>
</evidence>
<dbReference type="GO" id="GO:0016887">
    <property type="term" value="F:ATP hydrolysis activity"/>
    <property type="evidence" value="ECO:0007669"/>
    <property type="project" value="RHEA"/>
</dbReference>
<dbReference type="HAMAP" id="MF_04000">
    <property type="entry name" value="PPV_E1"/>
    <property type="match status" value="1"/>
</dbReference>
<keyword evidence="15" id="KW-1017">Isopeptide bond</keyword>
<dbReference type="InterPro" id="IPR014000">
    <property type="entry name" value="PPV_DNA_helicase_E1_N"/>
</dbReference>
<keyword evidence="4 15" id="KW-1048">Host nucleus</keyword>
<dbReference type="InterPro" id="IPR037102">
    <property type="entry name" value="Znf_lg_T-Ag_D1_dom_sf"/>
</dbReference>
<dbReference type="SUPFAM" id="SSF52540">
    <property type="entry name" value="P-loop containing nucleoside triphosphate hydrolases"/>
    <property type="match status" value="1"/>
</dbReference>
<keyword evidence="10 15" id="KW-0238">DNA-binding</keyword>
<feature type="binding site" evidence="15">
    <location>
        <begin position="439"/>
        <end position="446"/>
    </location>
    <ligand>
        <name>ATP</name>
        <dbReference type="ChEBI" id="CHEBI:30616"/>
    </ligand>
</feature>
<comment type="catalytic activity">
    <reaction evidence="13 15 16">
        <text>ATP + H2O = ADP + phosphate + H(+)</text>
        <dbReference type="Rhea" id="RHEA:13065"/>
        <dbReference type="ChEBI" id="CHEBI:15377"/>
        <dbReference type="ChEBI" id="CHEBI:15378"/>
        <dbReference type="ChEBI" id="CHEBI:30616"/>
        <dbReference type="ChEBI" id="CHEBI:43474"/>
        <dbReference type="ChEBI" id="CHEBI:456216"/>
        <dbReference type="EC" id="5.6.2.4"/>
    </reaction>
</comment>
<organism evidence="18 19">
    <name type="scientific">Human papillomavirus 142</name>
    <dbReference type="NCBI Taxonomy" id="1070415"/>
    <lineage>
        <taxon>Viruses</taxon>
        <taxon>Monodnaviria</taxon>
        <taxon>Shotokuvirae</taxon>
        <taxon>Cossaviricota</taxon>
        <taxon>Papovaviricetes</taxon>
        <taxon>Zurhausenvirales</taxon>
        <taxon>Papillomaviridae</taxon>
        <taxon>Firstpapillomavirinae</taxon>
        <taxon>Gammapapillomavirus</taxon>
        <taxon>Gammapapillomavirus 10</taxon>
    </lineage>
</organism>
<comment type="caution">
    <text evidence="15">Lacks conserved residue(s) required for the propagation of feature annotation.</text>
</comment>
<proteinExistence type="inferred from homology"/>
<dbReference type="PROSITE" id="PS51206">
    <property type="entry name" value="SF3_HELICASE_1"/>
    <property type="match status" value="1"/>
</dbReference>
<dbReference type="Pfam" id="PF20450">
    <property type="entry name" value="PPV_E1_DBD"/>
    <property type="match status" value="1"/>
</dbReference>
<comment type="function">
    <text evidence="16">ATP-dependent DNA helicase required for initiation of viral DNA replication. It forms a complex with the viral E2 protein. The E1-E2 complex binds to the replication origin which contains binding sites for both proteins.</text>
</comment>
<sequence length="609" mass="69177">MGDNKPGKDSLESLEGCSDWYFVQEAECVSLDSINDLEELFDNSTSSDISNLIDDCDEVDQGNSLELFNKQVSEDCNKAILNLKRKYMSPSPKKSYCVDRDLSPRLHAVSISTEKSSKRQLFQDSGIEENEAEDTLEEQVEFGPTSNNGAGKSGGNRLLELLRSNNSRAVLLAKFKGLYGISYNELIRPFKNDKSICDHWVVIVYAAAEEVVEGSKVILEQHCDYFLLKNYDFMCLYLLSFQTGKCRGTVVKLLCSILNIQEIQLICDPPKHRSTATALYFYKCSIGNAAYVFGETPNWISKLILVEHQTASASDSFDFSEMVQWAYDHNYIEESSIAYEYAVLAQTNSNAAAWLNHNNQVKFVRDCAYMCRLYKRQEMKDMTMSQWIWKCCKKVDGDGDWKVIPQFLKFQGVSFISFLTAFKPFLKSTPKKNCILIHGQPDTGKSYFVYSLISFLQGKVVSIMNSKSQFWLQPLFDGKIGLLDDVTYSGWQFIDVHMRTGLDGNMISVDLKHKAPQQMKLPPLLVTSNINVHKEASLVYLHSRVNAFEFPKKMPVDESGEPLYKITDLSWKCFFVKLAKHLELCPEEEGNGETERSLRCSARSSADLI</sequence>
<dbReference type="Gene3D" id="1.10.10.510">
    <property type="entry name" value="Zinc finger, large T-antigen D1 domain"/>
    <property type="match status" value="1"/>
</dbReference>
<keyword evidence="8 15" id="KW-0347">Helicase</keyword>
<dbReference type="Proteomes" id="UP000118666">
    <property type="component" value="Segment"/>
</dbReference>
<gene>
    <name evidence="15 18" type="primary">E1</name>
</gene>
<evidence type="ECO:0000256" key="6">
    <source>
        <dbReference type="ARBA" id="ARBA00022741"/>
    </source>
</evidence>
<evidence type="ECO:0000256" key="4">
    <source>
        <dbReference type="ARBA" id="ARBA00022562"/>
    </source>
</evidence>
<evidence type="ECO:0000259" key="17">
    <source>
        <dbReference type="PROSITE" id="PS51206"/>
    </source>
</evidence>
<keyword evidence="15" id="KW-0832">Ubl conjugation</keyword>
<dbReference type="GO" id="GO:0043138">
    <property type="term" value="F:3'-5' DNA helicase activity"/>
    <property type="evidence" value="ECO:0007669"/>
    <property type="project" value="UniProtKB-UniRule"/>
</dbReference>
<keyword evidence="5 15" id="KW-0235">DNA replication</keyword>
<comment type="PTM">
    <text evidence="15">Sumoylated.</text>
</comment>
<keyword evidence="3 15" id="KW-0597">Phosphoprotein</keyword>
<feature type="cross-link" description="Glycyl lysine isopeptide (Lys-Gly) (interchain with G-Cter in SUMO)" evidence="15">
    <location>
        <position position="520"/>
    </location>
</feature>
<dbReference type="InterPro" id="IPR046935">
    <property type="entry name" value="PPV_E1_DBD_sf"/>
</dbReference>
<dbReference type="InterPro" id="IPR001177">
    <property type="entry name" value="PPV_DNA_helicase_E1_C"/>
</dbReference>
<comment type="similarity">
    <text evidence="15 16">Belongs to the papillomaviridae E1 protein family.</text>
</comment>
<evidence type="ECO:0000256" key="16">
    <source>
        <dbReference type="PIRNR" id="PIRNR003383"/>
    </source>
</evidence>
<evidence type="ECO:0000256" key="8">
    <source>
        <dbReference type="ARBA" id="ARBA00022806"/>
    </source>
</evidence>
<accession>I6MRF0</accession>
<evidence type="ECO:0000256" key="5">
    <source>
        <dbReference type="ARBA" id="ARBA00022705"/>
    </source>
</evidence>
<keyword evidence="7 15" id="KW-0378">Hydrolase</keyword>
<dbReference type="Gene3D" id="3.40.1310.10">
    <property type="match status" value="1"/>
</dbReference>
<dbReference type="GO" id="GO:0005524">
    <property type="term" value="F:ATP binding"/>
    <property type="evidence" value="ECO:0007669"/>
    <property type="project" value="UniProtKB-UniRule"/>
</dbReference>
<dbReference type="Pfam" id="PF00519">
    <property type="entry name" value="PPV_E1_C"/>
    <property type="match status" value="1"/>
</dbReference>
<name>I6MRF0_9PAPI</name>
<dbReference type="EMBL" id="HM999994">
    <property type="protein sequence ID" value="AEM24644.1"/>
    <property type="molecule type" value="Genomic_DNA"/>
</dbReference>
<dbReference type="EC" id="5.6.2.4" evidence="15 16"/>
<comment type="function">
    <text evidence="14 15">ATP-dependent DNA 3'-5' helicase required for initiation of viral DNA replication. It forms a complex with the viral E2 protein. The E1-E2 complex binds to the replication origin which contains binding sites for both proteins. During the initial step, a dimer of E1 interacts with a dimer of protein E2 leading to a complex that binds the viral origin of replication with high specificity. Then, a second dimer of E1 displaces the E2 dimer in an ATP-dependent manner to form the E1 tetramer. Following this, two E1 monomers are added to each half of the site, which results in the formation of two E1 trimers on the viral ori. Subsequently, two hexamers will be created. The double hexamer acts as a bi-directional helicase machinery and unwinds the viral DNA and then recruits the host DNA polymerase to start replication.</text>
</comment>
<evidence type="ECO:0000256" key="12">
    <source>
        <dbReference type="ARBA" id="ARBA00034617"/>
    </source>
</evidence>
<dbReference type="InterPro" id="IPR014015">
    <property type="entry name" value="Helicase_SF3_DNA-vir"/>
</dbReference>
<protein>
    <recommendedName>
        <fullName evidence="15 16">Replication protein E1</fullName>
        <ecNumber evidence="15 16">5.6.2.4</ecNumber>
    </recommendedName>
    <alternativeName>
        <fullName evidence="15">ATP-dependent helicase E1</fullName>
    </alternativeName>
    <alternativeName>
        <fullName evidence="15">DNA 3'-5' helicase E1</fullName>
    </alternativeName>
</protein>
<dbReference type="GO" id="GO:0042025">
    <property type="term" value="C:host cell nucleus"/>
    <property type="evidence" value="ECO:0007669"/>
    <property type="project" value="UniProtKB-SubCell"/>
</dbReference>
<evidence type="ECO:0000256" key="15">
    <source>
        <dbReference type="HAMAP-Rule" id="MF_04000"/>
    </source>
</evidence>
<keyword evidence="9 15" id="KW-0067">ATP-binding</keyword>
<dbReference type="Gene3D" id="3.40.50.300">
    <property type="entry name" value="P-loop containing nucleotide triphosphate hydrolases"/>
    <property type="match status" value="1"/>
</dbReference>
<evidence type="ECO:0000256" key="2">
    <source>
        <dbReference type="ARBA" id="ARBA00022518"/>
    </source>
</evidence>
<dbReference type="Pfam" id="PF00524">
    <property type="entry name" value="PPV_E1_N"/>
    <property type="match status" value="1"/>
</dbReference>
<feature type="modified residue" description="Phosphoserine; by host" evidence="15">
    <location>
        <position position="103"/>
    </location>
</feature>
<dbReference type="InterPro" id="IPR016393">
    <property type="entry name" value="Rep_E1_papillomaV"/>
</dbReference>
<comment type="catalytic activity">
    <reaction evidence="12 15">
        <text>Couples ATP hydrolysis with the unwinding of duplex DNA by translocating in the 3'-5' direction.</text>
        <dbReference type="EC" id="5.6.2.4"/>
    </reaction>
</comment>
<evidence type="ECO:0000256" key="13">
    <source>
        <dbReference type="ARBA" id="ARBA00048988"/>
    </source>
</evidence>
<evidence type="ECO:0000256" key="3">
    <source>
        <dbReference type="ARBA" id="ARBA00022553"/>
    </source>
</evidence>
<dbReference type="SUPFAM" id="SSF55464">
    <property type="entry name" value="Origin of replication-binding domain, RBD-like"/>
    <property type="match status" value="1"/>
</dbReference>
<evidence type="ECO:0000256" key="1">
    <source>
        <dbReference type="ARBA" id="ARBA00004147"/>
    </source>
</evidence>